<protein>
    <submittedName>
        <fullName evidence="1">Uncharacterized protein</fullName>
    </submittedName>
</protein>
<dbReference type="Proteomes" id="UP000567885">
    <property type="component" value="Unassembled WGS sequence"/>
</dbReference>
<sequence length="178" mass="20340">MKSKLDSTLHKAILFNFSLNTVLWQYESTSPATWWDRDTQKYLRDGNRPFIALHFFRSDWDDHVAPFKFAVAFGITSDNQAWARSLAGPLYNAATSGHMHLVEKYLHSDDSFHVVISRQSKPELPQTYDTTNGQKAYEPYLRQTTSTCHLKLSISSAVVHGHSTFIINMTAESERANL</sequence>
<name>A0A8H5TR86_FUSHE</name>
<organism evidence="1 2">
    <name type="scientific">Fusarium heterosporum</name>
    <dbReference type="NCBI Taxonomy" id="42747"/>
    <lineage>
        <taxon>Eukaryota</taxon>
        <taxon>Fungi</taxon>
        <taxon>Dikarya</taxon>
        <taxon>Ascomycota</taxon>
        <taxon>Pezizomycotina</taxon>
        <taxon>Sordariomycetes</taxon>
        <taxon>Hypocreomycetidae</taxon>
        <taxon>Hypocreales</taxon>
        <taxon>Nectriaceae</taxon>
        <taxon>Fusarium</taxon>
        <taxon>Fusarium heterosporum species complex</taxon>
    </lineage>
</organism>
<dbReference type="OrthoDB" id="10491485at2759"/>
<dbReference type="AlphaFoldDB" id="A0A8H5TR86"/>
<keyword evidence="2" id="KW-1185">Reference proteome</keyword>
<evidence type="ECO:0000313" key="2">
    <source>
        <dbReference type="Proteomes" id="UP000567885"/>
    </source>
</evidence>
<accession>A0A8H5TR86</accession>
<gene>
    <name evidence="1" type="ORF">FHETE_2394</name>
</gene>
<dbReference type="EMBL" id="JAAGWQ010000037">
    <property type="protein sequence ID" value="KAF5675791.1"/>
    <property type="molecule type" value="Genomic_DNA"/>
</dbReference>
<comment type="caution">
    <text evidence="1">The sequence shown here is derived from an EMBL/GenBank/DDBJ whole genome shotgun (WGS) entry which is preliminary data.</text>
</comment>
<proteinExistence type="predicted"/>
<evidence type="ECO:0000313" key="1">
    <source>
        <dbReference type="EMBL" id="KAF5675791.1"/>
    </source>
</evidence>
<reference evidence="1 2" key="1">
    <citation type="submission" date="2020-05" db="EMBL/GenBank/DDBJ databases">
        <title>Identification and distribution of gene clusters putatively required for synthesis of sphingolipid metabolism inhibitors in phylogenetically diverse species of the filamentous fungus Fusarium.</title>
        <authorList>
            <person name="Kim H.-S."/>
            <person name="Busman M."/>
            <person name="Brown D.W."/>
            <person name="Divon H."/>
            <person name="Uhlig S."/>
            <person name="Proctor R.H."/>
        </authorList>
    </citation>
    <scope>NUCLEOTIDE SEQUENCE [LARGE SCALE GENOMIC DNA]</scope>
    <source>
        <strain evidence="1 2">NRRL 20693</strain>
    </source>
</reference>